<reference evidence="4" key="1">
    <citation type="submission" date="2020-07" db="EMBL/GenBank/DDBJ databases">
        <title>Multicomponent nature underlies the extraordinary mechanical properties of spider dragline silk.</title>
        <authorList>
            <person name="Kono N."/>
            <person name="Nakamura H."/>
            <person name="Mori M."/>
            <person name="Yoshida Y."/>
            <person name="Ohtoshi R."/>
            <person name="Malay A.D."/>
            <person name="Moran D.A.P."/>
            <person name="Tomita M."/>
            <person name="Numata K."/>
            <person name="Arakawa K."/>
        </authorList>
    </citation>
    <scope>NUCLEOTIDE SEQUENCE</scope>
</reference>
<sequence length="265" mass="30350">MRLTPQTFCAFIFSRISSVDTFRKSAGEIAPREKFRLLRAATKQHFRPVVLSDPLVELLDSVLRGKAKEHLEVAGENAMYIAGVVFMLLNKPEKARQFIKKVLKVPSLTKKASVLMGWIDMLTNEGSPSKDVWKYFESSDNSSPEAVFGRSKYYEKQENYAKALEFLNQAIVLFPKYPPTFIEKMKIHLTLEDWDQTLVAAQRALLLDGNNIEALRFKLMHLLTQGGKNIEEIEDAIKTLYTTMMKCEPKNAELFFESAQLFSRL</sequence>
<dbReference type="GO" id="GO:0035721">
    <property type="term" value="P:intraciliary retrograde transport"/>
    <property type="evidence" value="ECO:0007669"/>
    <property type="project" value="TreeGrafter"/>
</dbReference>
<proteinExistence type="inferred from homology"/>
<keyword evidence="2" id="KW-0802">TPR repeat</keyword>
<dbReference type="InterPro" id="IPR056833">
    <property type="entry name" value="ARM_TT21_N"/>
</dbReference>
<feature type="non-terminal residue" evidence="4">
    <location>
        <position position="1"/>
    </location>
</feature>
<protein>
    <submittedName>
        <fullName evidence="4">Tetratricopeptide repeat protein 21B</fullName>
    </submittedName>
</protein>
<dbReference type="Gene3D" id="1.25.40.10">
    <property type="entry name" value="Tetratricopeptide repeat domain"/>
    <property type="match status" value="1"/>
</dbReference>
<dbReference type="InterPro" id="IPR040364">
    <property type="entry name" value="TTC21A/TTC21B"/>
</dbReference>
<evidence type="ECO:0000256" key="2">
    <source>
        <dbReference type="PROSITE-ProRule" id="PRU00339"/>
    </source>
</evidence>
<evidence type="ECO:0000313" key="5">
    <source>
        <dbReference type="Proteomes" id="UP000887116"/>
    </source>
</evidence>
<dbReference type="PROSITE" id="PS50005">
    <property type="entry name" value="TPR"/>
    <property type="match status" value="1"/>
</dbReference>
<dbReference type="AlphaFoldDB" id="A0A8X6KUM8"/>
<dbReference type="OrthoDB" id="10259630at2759"/>
<evidence type="ECO:0000259" key="3">
    <source>
        <dbReference type="Pfam" id="PF25062"/>
    </source>
</evidence>
<dbReference type="InterPro" id="IPR019734">
    <property type="entry name" value="TPR_rpt"/>
</dbReference>
<dbReference type="GO" id="GO:0061512">
    <property type="term" value="P:protein localization to cilium"/>
    <property type="evidence" value="ECO:0007669"/>
    <property type="project" value="TreeGrafter"/>
</dbReference>
<dbReference type="Pfam" id="PF25062">
    <property type="entry name" value="ARM_TT21_N"/>
    <property type="match status" value="1"/>
</dbReference>
<dbReference type="InterPro" id="IPR011990">
    <property type="entry name" value="TPR-like_helical_dom_sf"/>
</dbReference>
<organism evidence="4 5">
    <name type="scientific">Trichonephila clavata</name>
    <name type="common">Joro spider</name>
    <name type="synonym">Nephila clavata</name>
    <dbReference type="NCBI Taxonomy" id="2740835"/>
    <lineage>
        <taxon>Eukaryota</taxon>
        <taxon>Metazoa</taxon>
        <taxon>Ecdysozoa</taxon>
        <taxon>Arthropoda</taxon>
        <taxon>Chelicerata</taxon>
        <taxon>Arachnida</taxon>
        <taxon>Araneae</taxon>
        <taxon>Araneomorphae</taxon>
        <taxon>Entelegynae</taxon>
        <taxon>Araneoidea</taxon>
        <taxon>Nephilidae</taxon>
        <taxon>Trichonephila</taxon>
    </lineage>
</organism>
<dbReference type="GO" id="GO:0005929">
    <property type="term" value="C:cilium"/>
    <property type="evidence" value="ECO:0007669"/>
    <property type="project" value="GOC"/>
</dbReference>
<accession>A0A8X6KUM8</accession>
<dbReference type="SMART" id="SM00028">
    <property type="entry name" value="TPR"/>
    <property type="match status" value="3"/>
</dbReference>
<feature type="repeat" description="TPR" evidence="2">
    <location>
        <begin position="144"/>
        <end position="177"/>
    </location>
</feature>
<comment type="similarity">
    <text evidence="1">Belongs to the TTC21 family.</text>
</comment>
<dbReference type="PANTHER" id="PTHR14699">
    <property type="entry name" value="STI2 PROTEIN-RELATED"/>
    <property type="match status" value="1"/>
</dbReference>
<dbReference type="EMBL" id="BMAO01032804">
    <property type="protein sequence ID" value="GFQ84736.1"/>
    <property type="molecule type" value="Genomic_DNA"/>
</dbReference>
<comment type="caution">
    <text evidence="4">The sequence shown here is derived from an EMBL/GenBank/DDBJ whole genome shotgun (WGS) entry which is preliminary data.</text>
</comment>
<feature type="domain" description="Tetratricopeptide repeat protein 21A/21B N-terminal ARM repeat" evidence="3">
    <location>
        <begin position="69"/>
        <end position="197"/>
    </location>
</feature>
<evidence type="ECO:0000313" key="4">
    <source>
        <dbReference type="EMBL" id="GFQ84736.1"/>
    </source>
</evidence>
<gene>
    <name evidence="4" type="primary">TTC21B</name>
    <name evidence="4" type="ORF">TNCT_579271</name>
</gene>
<evidence type="ECO:0000256" key="1">
    <source>
        <dbReference type="ARBA" id="ARBA00010935"/>
    </source>
</evidence>
<dbReference type="Proteomes" id="UP000887116">
    <property type="component" value="Unassembled WGS sequence"/>
</dbReference>
<name>A0A8X6KUM8_TRICU</name>
<dbReference type="SUPFAM" id="SSF48452">
    <property type="entry name" value="TPR-like"/>
    <property type="match status" value="1"/>
</dbReference>
<dbReference type="GO" id="GO:0030991">
    <property type="term" value="C:intraciliary transport particle A"/>
    <property type="evidence" value="ECO:0007669"/>
    <property type="project" value="TreeGrafter"/>
</dbReference>
<keyword evidence="5" id="KW-1185">Reference proteome</keyword>
<dbReference type="PANTHER" id="PTHR14699:SF0">
    <property type="entry name" value="TETRATRICOPEPTIDE REPEAT PROTEIN 21 HOMOLOG"/>
    <property type="match status" value="1"/>
</dbReference>